<evidence type="ECO:0000256" key="2">
    <source>
        <dbReference type="SAM" id="Phobius"/>
    </source>
</evidence>
<dbReference type="SUPFAM" id="SSF53955">
    <property type="entry name" value="Lysozyme-like"/>
    <property type="match status" value="1"/>
</dbReference>
<feature type="transmembrane region" description="Helical" evidence="2">
    <location>
        <begin position="201"/>
        <end position="221"/>
    </location>
</feature>
<sequence length="1445" mass="154980">MPDVDIVGSAGVDIVPITPQFHDRLKAAVLPASDRVGEDIGRRLGDAISRNITVAIPDAVVNGGRTARVAATRQGSDTGGAFATSLRRKLEEAFKAMPKLDIRLSDTGVDAELARLRARLETLSRKHIGVDVDAAAAMAEMDAIDAELARLGEHHPNIAVRVDTAAARAQLATIREEIDSVDRDDPTIHVRADTAQAQGALFQLAIAIGGVAALPLIPVAAAGIGAIASAAVAAGAGVGALALVAVPAIKGVTAAIQAKTAADKAAATATGNSAAANVQAAQRALQMENAEQSLASAHRSAARSIEQANEQVANAERSVAQAVQNAAYQRQQAAQNVARAERSLADAQKQEQTAQQDLTEARKTAAQQLADLNDQLKDGALSQRDAALRVKEAQQELQKVMADPTSSLLEQQRAQLAYDQAVQNSKEQSKAYTQQQRDAAKARAAGVEGNKDVKKAEQDVADAQQNVRDQTQALAQAHQDAARTEVQAAQQVADAQRSLSDAVRSAADTQVQAADSIASAERGVESARLSGLNATNSATSKADAYRAALAKLTPEQRKLYDSIAGPQGLTRAFKDWSTSLQPDVLPLFTRGVNGAKGALPGLTPLVRTAADAVGILFDKASRELKSPFWRRFKGDIDAGAKPAIVGLGTAFGNVLKGMAGVVDAFLPHMNGISSTLQRITGRFAKWGANLKGSPEFENFLGYAAEKGPLLAHTMGQVAGAFTSIGEALAPISGPLLTVVGGLASALGSVASTLPWLVQLIYGVYVATKLWTIAQAAFNLVMEANPVVLIVTAIIALGAALIYAYKHVGWFHTAVDVTFKALKIAALFVWDHGLKPLFNGLWTAIKVIGNVLVWLWKNVFVPAWNGIVLVMKIAIAIIAVVLIAPLVIAFRLIGKVASWLWTNVIKPTWNLIAQLAKWLWEKYLKPFFKNIWDAIKWVGDKFKWLYDHGVKPIFDWIADKAKWLYNKGIKPAFQHIWDAIKWVGDKFKWLYDHSVGPIVDWIAGKAKWLYEKGIKPQFDKIKSALKLVSDGFKIAKDAIKEAWDDVKNITKGPVNFVIDMVYTHGIKAVWDKVAGFVGLDKLPKAPKLLEAGGTIGDGLSIARPMKTNRPTAIVGEGNPRFPEFVIPTDPKYRSRAKSLWHAAGTQLLASGGILGSAWDWTKDTVGGAISKGVDWAKKAGDLMVHPSKVWNELIKPLIDNAKKHLGVAQMGKVILKYPIKMADGLKDDIVNAVTGGGGGSSANVDVGGSGVKRWTNVVHQALKLAGQPTSYTDITLRRMNQESGGNPTAVNRWDSNWKAGYPSVGLMQVIRGTFQKYAGQFRNKGPFEYGVSVDPLANVYSSMKYALANYGSLPAAYNRAGGYDSGGWLMPGYTMTYNGTGKPEAVFTNEQWADIRAAKRAPSAPTELNADVHVYVGDTELKEIVKTEIYTRETENAMALNTGRWV</sequence>
<feature type="compositionally biased region" description="Low complexity" evidence="1">
    <location>
        <begin position="434"/>
        <end position="445"/>
    </location>
</feature>
<keyword evidence="2" id="KW-0472">Membrane</keyword>
<feature type="transmembrane region" description="Helical" evidence="2">
    <location>
        <begin position="786"/>
        <end position="804"/>
    </location>
</feature>
<evidence type="ECO:0000313" key="3">
    <source>
        <dbReference type="EMBL" id="RRQ89703.1"/>
    </source>
</evidence>
<accession>A0A426SF90</accession>
<organism evidence="3 4">
    <name type="scientific">Streptomyces griseofuscus</name>
    <dbReference type="NCBI Taxonomy" id="146922"/>
    <lineage>
        <taxon>Bacteria</taxon>
        <taxon>Bacillati</taxon>
        <taxon>Actinomycetota</taxon>
        <taxon>Actinomycetes</taxon>
        <taxon>Kitasatosporales</taxon>
        <taxon>Streptomycetaceae</taxon>
        <taxon>Streptomyces</taxon>
    </lineage>
</organism>
<feature type="region of interest" description="Disordered" evidence="1">
    <location>
        <begin position="427"/>
        <end position="461"/>
    </location>
</feature>
<protein>
    <recommendedName>
        <fullName evidence="5">Transglycosylase SLT domain-containing protein</fullName>
    </recommendedName>
</protein>
<dbReference type="RefSeq" id="WP_125212626.1">
    <property type="nucleotide sequence ID" value="NZ_PDES01000001.1"/>
</dbReference>
<evidence type="ECO:0000313" key="4">
    <source>
        <dbReference type="Proteomes" id="UP000276379"/>
    </source>
</evidence>
<feature type="transmembrane region" description="Helical" evidence="2">
    <location>
        <begin position="867"/>
        <end position="889"/>
    </location>
</feature>
<comment type="caution">
    <text evidence="3">The sequence shown here is derived from an EMBL/GenBank/DDBJ whole genome shotgun (WGS) entry which is preliminary data.</text>
</comment>
<reference evidence="3 4" key="1">
    <citation type="submission" date="2017-10" db="EMBL/GenBank/DDBJ databases">
        <title>Draft genome of actinobacteria isolated from guarana (Paullinia cupana (Mart.) Ducke.</title>
        <authorList>
            <person name="Siqueira K.A."/>
            <person name="Liotti R.G."/>
            <person name="Mendes T.A."/>
            <person name="Soares M.A."/>
        </authorList>
    </citation>
    <scope>NUCLEOTIDE SEQUENCE [LARGE SCALE GENOMIC DNA]</scope>
    <source>
        <strain evidence="3 4">199</strain>
    </source>
</reference>
<evidence type="ECO:0008006" key="5">
    <source>
        <dbReference type="Google" id="ProtNLM"/>
    </source>
</evidence>
<dbReference type="Gene3D" id="1.10.530.10">
    <property type="match status" value="1"/>
</dbReference>
<feature type="region of interest" description="Disordered" evidence="1">
    <location>
        <begin position="290"/>
        <end position="309"/>
    </location>
</feature>
<name>A0A426SF90_9ACTN</name>
<dbReference type="Proteomes" id="UP000276379">
    <property type="component" value="Unassembled WGS sequence"/>
</dbReference>
<feature type="region of interest" description="Disordered" evidence="1">
    <location>
        <begin position="339"/>
        <end position="362"/>
    </location>
</feature>
<evidence type="ECO:0000256" key="1">
    <source>
        <dbReference type="SAM" id="MobiDB-lite"/>
    </source>
</evidence>
<feature type="compositionally biased region" description="Basic and acidic residues" evidence="1">
    <location>
        <begin position="449"/>
        <end position="458"/>
    </location>
</feature>
<keyword evidence="2" id="KW-1133">Transmembrane helix</keyword>
<feature type="compositionally biased region" description="Low complexity" evidence="1">
    <location>
        <begin position="293"/>
        <end position="304"/>
    </location>
</feature>
<dbReference type="InterPro" id="IPR023346">
    <property type="entry name" value="Lysozyme-like_dom_sf"/>
</dbReference>
<keyword evidence="2" id="KW-0812">Transmembrane</keyword>
<proteinExistence type="predicted"/>
<dbReference type="CDD" id="cd13402">
    <property type="entry name" value="LT_TF-like"/>
    <property type="match status" value="1"/>
</dbReference>
<gene>
    <name evidence="3" type="ORF">CQW44_03690</name>
</gene>
<dbReference type="EMBL" id="PDES01000001">
    <property type="protein sequence ID" value="RRQ89703.1"/>
    <property type="molecule type" value="Genomic_DNA"/>
</dbReference>
<keyword evidence="4" id="KW-1185">Reference proteome</keyword>
<feature type="transmembrane region" description="Helical" evidence="2">
    <location>
        <begin position="227"/>
        <end position="249"/>
    </location>
</feature>
<feature type="transmembrane region" description="Helical" evidence="2">
    <location>
        <begin position="836"/>
        <end position="855"/>
    </location>
</feature>